<evidence type="ECO:0000259" key="8">
    <source>
        <dbReference type="PROSITE" id="PS51192"/>
    </source>
</evidence>
<dbReference type="Pfam" id="PF00270">
    <property type="entry name" value="DEAD"/>
    <property type="match status" value="1"/>
</dbReference>
<dbReference type="PROSITE" id="PS51195">
    <property type="entry name" value="Q_MOTIF"/>
    <property type="match status" value="1"/>
</dbReference>
<evidence type="ECO:0000259" key="10">
    <source>
        <dbReference type="PROSITE" id="PS51195"/>
    </source>
</evidence>
<dbReference type="InterPro" id="IPR050079">
    <property type="entry name" value="DEAD_box_RNA_helicase"/>
</dbReference>
<dbReference type="CDD" id="cd00268">
    <property type="entry name" value="DEADc"/>
    <property type="match status" value="1"/>
</dbReference>
<dbReference type="PROSITE" id="PS51194">
    <property type="entry name" value="HELICASE_CTER"/>
    <property type="match status" value="1"/>
</dbReference>
<dbReference type="GO" id="GO:0005829">
    <property type="term" value="C:cytosol"/>
    <property type="evidence" value="ECO:0007669"/>
    <property type="project" value="TreeGrafter"/>
</dbReference>
<dbReference type="SMART" id="SM00487">
    <property type="entry name" value="DEXDc"/>
    <property type="match status" value="1"/>
</dbReference>
<dbReference type="GO" id="GO:0003724">
    <property type="term" value="F:RNA helicase activity"/>
    <property type="evidence" value="ECO:0007669"/>
    <property type="project" value="InterPro"/>
</dbReference>
<dbReference type="AlphaFoldDB" id="A0A1M6H0M7"/>
<dbReference type="Gene3D" id="3.40.50.300">
    <property type="entry name" value="P-loop containing nucleotide triphosphate hydrolases"/>
    <property type="match status" value="2"/>
</dbReference>
<dbReference type="GO" id="GO:0016787">
    <property type="term" value="F:hydrolase activity"/>
    <property type="evidence" value="ECO:0007669"/>
    <property type="project" value="UniProtKB-KW"/>
</dbReference>
<evidence type="ECO:0000256" key="3">
    <source>
        <dbReference type="ARBA" id="ARBA00022806"/>
    </source>
</evidence>
<evidence type="ECO:0000256" key="1">
    <source>
        <dbReference type="ARBA" id="ARBA00022741"/>
    </source>
</evidence>
<organism evidence="11 12">
    <name type="scientific">Parasporobacterium paucivorans DSM 15970</name>
    <dbReference type="NCBI Taxonomy" id="1122934"/>
    <lineage>
        <taxon>Bacteria</taxon>
        <taxon>Bacillati</taxon>
        <taxon>Bacillota</taxon>
        <taxon>Clostridia</taxon>
        <taxon>Lachnospirales</taxon>
        <taxon>Lachnospiraceae</taxon>
        <taxon>Parasporobacterium</taxon>
    </lineage>
</organism>
<comment type="similarity">
    <text evidence="5 7">Belongs to the DEAD box helicase family.</text>
</comment>
<evidence type="ECO:0000256" key="6">
    <source>
        <dbReference type="PROSITE-ProRule" id="PRU00552"/>
    </source>
</evidence>
<feature type="domain" description="Helicase ATP-binding" evidence="8">
    <location>
        <begin position="32"/>
        <end position="204"/>
    </location>
</feature>
<keyword evidence="4 7" id="KW-0067">ATP-binding</keyword>
<sequence length="382" mass="42864">MDFKELGLDNAVIEGLKKEGIRIPTGVQQVVIRPIMEKKDLIAQSETGSGKTLAYLLPVYQMLLPAEKGIKILVLVPTHELALQVQRQVESLSGNSGLDIASTVVLGNVNINRQIEKLREKPQIVIGTPGRILELIKKKKIPAHLIKTVIVDEADKMLDKDNKEDVKAVIKCCMRDTQLLMFSASLGKDMLVEAALISKEPEIIRVSEKVRIPENISHICFLVERREKIELLRKIVTSIKPAKAMVFINNPADIEELTGKLKFHHYNAECIHGGKTKEERKKVIQDFRLGKLPLLIATDIAARGLHFEDVTAVFHVSIPETPSDYLHRAGRTGRNNKKGLSISVVTKSEMKRIKDIEKEYGIKITLMKMDHGKMQPDTQMEG</sequence>
<dbReference type="InterPro" id="IPR000629">
    <property type="entry name" value="RNA-helicase_DEAD-box_CS"/>
</dbReference>
<evidence type="ECO:0000313" key="11">
    <source>
        <dbReference type="EMBL" id="SHJ15726.1"/>
    </source>
</evidence>
<dbReference type="RefSeq" id="WP_073993685.1">
    <property type="nucleotide sequence ID" value="NZ_FQYT01000013.1"/>
</dbReference>
<evidence type="ECO:0000256" key="5">
    <source>
        <dbReference type="ARBA" id="ARBA00038437"/>
    </source>
</evidence>
<dbReference type="InterPro" id="IPR014001">
    <property type="entry name" value="Helicase_ATP-bd"/>
</dbReference>
<feature type="short sequence motif" description="Q motif" evidence="6">
    <location>
        <begin position="1"/>
        <end position="29"/>
    </location>
</feature>
<feature type="domain" description="Helicase C-terminal" evidence="9">
    <location>
        <begin position="231"/>
        <end position="375"/>
    </location>
</feature>
<dbReference type="GO" id="GO:0003676">
    <property type="term" value="F:nucleic acid binding"/>
    <property type="evidence" value="ECO:0007669"/>
    <property type="project" value="InterPro"/>
</dbReference>
<dbReference type="InterPro" id="IPR044742">
    <property type="entry name" value="DEAD/DEAH_RhlB"/>
</dbReference>
<gene>
    <name evidence="11" type="ORF">SAMN02745691_01451</name>
</gene>
<keyword evidence="3 7" id="KW-0347">Helicase</keyword>
<dbReference type="PANTHER" id="PTHR47959">
    <property type="entry name" value="ATP-DEPENDENT RNA HELICASE RHLE-RELATED"/>
    <property type="match status" value="1"/>
</dbReference>
<name>A0A1M6H0M7_9FIRM</name>
<dbReference type="PANTHER" id="PTHR47959:SF1">
    <property type="entry name" value="ATP-DEPENDENT RNA HELICASE DBPA"/>
    <property type="match status" value="1"/>
</dbReference>
<evidence type="ECO:0000256" key="7">
    <source>
        <dbReference type="RuleBase" id="RU000492"/>
    </source>
</evidence>
<evidence type="ECO:0000256" key="4">
    <source>
        <dbReference type="ARBA" id="ARBA00022840"/>
    </source>
</evidence>
<dbReference type="SUPFAM" id="SSF52540">
    <property type="entry name" value="P-loop containing nucleoside triphosphate hydrolases"/>
    <property type="match status" value="1"/>
</dbReference>
<feature type="domain" description="DEAD-box RNA helicase Q" evidence="10">
    <location>
        <begin position="1"/>
        <end position="29"/>
    </location>
</feature>
<dbReference type="PROSITE" id="PS00039">
    <property type="entry name" value="DEAD_ATP_HELICASE"/>
    <property type="match status" value="1"/>
</dbReference>
<dbReference type="InterPro" id="IPR001650">
    <property type="entry name" value="Helicase_C-like"/>
</dbReference>
<dbReference type="Pfam" id="PF00271">
    <property type="entry name" value="Helicase_C"/>
    <property type="match status" value="1"/>
</dbReference>
<accession>A0A1M6H0M7</accession>
<dbReference type="Proteomes" id="UP000184342">
    <property type="component" value="Unassembled WGS sequence"/>
</dbReference>
<dbReference type="CDD" id="cd18787">
    <property type="entry name" value="SF2_C_DEAD"/>
    <property type="match status" value="1"/>
</dbReference>
<dbReference type="SMART" id="SM00490">
    <property type="entry name" value="HELICc"/>
    <property type="match status" value="1"/>
</dbReference>
<proteinExistence type="inferred from homology"/>
<dbReference type="InterPro" id="IPR014014">
    <property type="entry name" value="RNA_helicase_DEAD_Q_motif"/>
</dbReference>
<dbReference type="PROSITE" id="PS51192">
    <property type="entry name" value="HELICASE_ATP_BIND_1"/>
    <property type="match status" value="1"/>
</dbReference>
<keyword evidence="2 7" id="KW-0378">Hydrolase</keyword>
<evidence type="ECO:0000256" key="2">
    <source>
        <dbReference type="ARBA" id="ARBA00022801"/>
    </source>
</evidence>
<dbReference type="OrthoDB" id="9805696at2"/>
<dbReference type="EMBL" id="FQYT01000013">
    <property type="protein sequence ID" value="SHJ15726.1"/>
    <property type="molecule type" value="Genomic_DNA"/>
</dbReference>
<dbReference type="GO" id="GO:0005524">
    <property type="term" value="F:ATP binding"/>
    <property type="evidence" value="ECO:0007669"/>
    <property type="project" value="UniProtKB-KW"/>
</dbReference>
<dbReference type="STRING" id="1122934.SAMN02745691_01451"/>
<protein>
    <submittedName>
        <fullName evidence="11">Superfamily II DNA and RNA helicase</fullName>
    </submittedName>
</protein>
<evidence type="ECO:0000259" key="9">
    <source>
        <dbReference type="PROSITE" id="PS51194"/>
    </source>
</evidence>
<keyword evidence="1 7" id="KW-0547">Nucleotide-binding</keyword>
<dbReference type="InterPro" id="IPR027417">
    <property type="entry name" value="P-loop_NTPase"/>
</dbReference>
<keyword evidence="12" id="KW-1185">Reference proteome</keyword>
<reference evidence="11 12" key="1">
    <citation type="submission" date="2016-11" db="EMBL/GenBank/DDBJ databases">
        <authorList>
            <person name="Jaros S."/>
            <person name="Januszkiewicz K."/>
            <person name="Wedrychowicz H."/>
        </authorList>
    </citation>
    <scope>NUCLEOTIDE SEQUENCE [LARGE SCALE GENOMIC DNA]</scope>
    <source>
        <strain evidence="11 12">DSM 15970</strain>
    </source>
</reference>
<evidence type="ECO:0000313" key="12">
    <source>
        <dbReference type="Proteomes" id="UP000184342"/>
    </source>
</evidence>
<dbReference type="InterPro" id="IPR011545">
    <property type="entry name" value="DEAD/DEAH_box_helicase_dom"/>
</dbReference>